<keyword evidence="3 6" id="KW-0812">Transmembrane</keyword>
<dbReference type="OrthoDB" id="2013617at2759"/>
<dbReference type="InterPro" id="IPR047623">
    <property type="entry name" value="SatP"/>
</dbReference>
<keyword evidence="10" id="KW-1185">Reference proteome</keyword>
<proteinExistence type="inferred from homology"/>
<keyword evidence="5 6" id="KW-0472">Membrane</keyword>
<reference evidence="8 10" key="1">
    <citation type="journal article" date="2018" name="Plant J.">
        <title>Genome sequences of Chlorella sorokiniana UTEX 1602 and Micractinium conductrix SAG 241.80: implications to maltose excretion by a green alga.</title>
        <authorList>
            <person name="Arriola M.B."/>
            <person name="Velmurugan N."/>
            <person name="Zhang Y."/>
            <person name="Plunkett M.H."/>
            <person name="Hondzo H."/>
            <person name="Barney B.M."/>
        </authorList>
    </citation>
    <scope>NUCLEOTIDE SEQUENCE [LARGE SCALE GENOMIC DNA]</scope>
    <source>
        <strain evidence="8 10">SAG 241.80</strain>
    </source>
</reference>
<evidence type="ECO:0000256" key="1">
    <source>
        <dbReference type="ARBA" id="ARBA00004141"/>
    </source>
</evidence>
<feature type="transmembrane region" description="Helical" evidence="6">
    <location>
        <begin position="105"/>
        <end position="122"/>
    </location>
</feature>
<evidence type="ECO:0000256" key="5">
    <source>
        <dbReference type="ARBA" id="ARBA00023136"/>
    </source>
</evidence>
<dbReference type="NCBIfam" id="NF038013">
    <property type="entry name" value="AceTr_1"/>
    <property type="match status" value="1"/>
</dbReference>
<evidence type="ECO:0000256" key="4">
    <source>
        <dbReference type="ARBA" id="ARBA00022989"/>
    </source>
</evidence>
<organism evidence="8 10">
    <name type="scientific">Micractinium conductrix</name>
    <dbReference type="NCBI Taxonomy" id="554055"/>
    <lineage>
        <taxon>Eukaryota</taxon>
        <taxon>Viridiplantae</taxon>
        <taxon>Chlorophyta</taxon>
        <taxon>core chlorophytes</taxon>
        <taxon>Trebouxiophyceae</taxon>
        <taxon>Chlorellales</taxon>
        <taxon>Chlorellaceae</taxon>
        <taxon>Chlorella clade</taxon>
        <taxon>Micractinium</taxon>
    </lineage>
</organism>
<reference evidence="8" key="2">
    <citation type="submission" date="2018-02" db="EMBL/GenBank/DDBJ databases">
        <authorList>
            <person name="Cohen D.B."/>
            <person name="Kent A.D."/>
        </authorList>
    </citation>
    <scope>NUCLEOTIDE SEQUENCE</scope>
    <source>
        <strain evidence="8">SAG 241.80</strain>
    </source>
</reference>
<keyword evidence="4 6" id="KW-1133">Transmembrane helix</keyword>
<dbReference type="PANTHER" id="PTHR30178">
    <property type="entry name" value="INNER MEMBRANE PROTEIN YAAH"/>
    <property type="match status" value="1"/>
</dbReference>
<dbReference type="PROSITE" id="PS01114">
    <property type="entry name" value="GPR1_FUN34_YAAH"/>
    <property type="match status" value="1"/>
</dbReference>
<evidence type="ECO:0000256" key="3">
    <source>
        <dbReference type="ARBA" id="ARBA00022692"/>
    </source>
</evidence>
<dbReference type="InterPro" id="IPR000791">
    <property type="entry name" value="Gpr1/Fun34/SatP-like"/>
</dbReference>
<name>A0A2P6VCZ1_9CHLO</name>
<comment type="caution">
    <text evidence="8">The sequence shown here is derived from an EMBL/GenBank/DDBJ whole genome shotgun (WGS) entry which is preliminary data.</text>
</comment>
<dbReference type="GO" id="GO:0071422">
    <property type="term" value="P:succinate transmembrane transport"/>
    <property type="evidence" value="ECO:0007669"/>
    <property type="project" value="TreeGrafter"/>
</dbReference>
<evidence type="ECO:0000256" key="2">
    <source>
        <dbReference type="ARBA" id="ARBA00005587"/>
    </source>
</evidence>
<dbReference type="PANTHER" id="PTHR30178:SF3">
    <property type="entry name" value="SUCCINATE-ACETATE_PROTON SYMPORTER SATP"/>
    <property type="match status" value="1"/>
</dbReference>
<dbReference type="GO" id="GO:0005886">
    <property type="term" value="C:plasma membrane"/>
    <property type="evidence" value="ECO:0007669"/>
    <property type="project" value="TreeGrafter"/>
</dbReference>
<feature type="transmembrane region" description="Helical" evidence="6">
    <location>
        <begin position="129"/>
        <end position="146"/>
    </location>
</feature>
<sequence length="227" mass="23217">MAGKTRANPAPLGLFGFALTTALLQGGVTVITGIFELCHGTTLPGVAFVTYGAFWIGTALNATLVAAGVYPPLPPHGEQMELALFGILTFFFYVGSLTLNLCLQALFLLLSCVFFLLAGSVYNPASGKAAGWIGLVVSGIAFYGGLAEMLNEIPGTAMLPHFQALVGRIPLLGTTYIRAVEAEDKLAGRGVHAAPASPASPAGQSPLIGAAKRPVAMEATSLGAAAV</sequence>
<evidence type="ECO:0000313" key="7">
    <source>
        <dbReference type="EMBL" id="PSC71926.1"/>
    </source>
</evidence>
<protein>
    <submittedName>
        <fullName evidence="8">Inner membrane</fullName>
    </submittedName>
</protein>
<gene>
    <name evidence="9" type="ORF">C2E20_4626</name>
    <name evidence="7" type="ORF">C2E20_4631</name>
    <name evidence="8" type="ORF">C2E20_4633</name>
</gene>
<evidence type="ECO:0000313" key="9">
    <source>
        <dbReference type="EMBL" id="PSC72052.1"/>
    </source>
</evidence>
<feature type="transmembrane region" description="Helical" evidence="6">
    <location>
        <begin position="47"/>
        <end position="70"/>
    </location>
</feature>
<dbReference type="AlphaFoldDB" id="A0A2P6VCZ1"/>
<dbReference type="Proteomes" id="UP000239649">
    <property type="component" value="Unassembled WGS sequence"/>
</dbReference>
<dbReference type="EMBL" id="LHPF02000012">
    <property type="protein sequence ID" value="PSC71970.1"/>
    <property type="molecule type" value="Genomic_DNA"/>
</dbReference>
<accession>A0A2P6VCZ1</accession>
<feature type="transmembrane region" description="Helical" evidence="6">
    <location>
        <begin position="82"/>
        <end position="99"/>
    </location>
</feature>
<comment type="subcellular location">
    <subcellularLocation>
        <location evidence="1">Membrane</location>
        <topology evidence="1">Multi-pass membrane protein</topology>
    </subcellularLocation>
</comment>
<feature type="transmembrane region" description="Helical" evidence="6">
    <location>
        <begin position="12"/>
        <end position="35"/>
    </location>
</feature>
<dbReference type="GO" id="GO:0015360">
    <property type="term" value="F:acetate:proton symporter activity"/>
    <property type="evidence" value="ECO:0007669"/>
    <property type="project" value="TreeGrafter"/>
</dbReference>
<dbReference type="InterPro" id="IPR047622">
    <property type="entry name" value="GPR1_FUN34_YAAH"/>
</dbReference>
<comment type="similarity">
    <text evidence="2">Belongs to the acetate uptake transporter (AceTr) (TC 2.A.96) family.</text>
</comment>
<evidence type="ECO:0000313" key="8">
    <source>
        <dbReference type="EMBL" id="PSC71970.1"/>
    </source>
</evidence>
<evidence type="ECO:0000313" key="10">
    <source>
        <dbReference type="Proteomes" id="UP000239649"/>
    </source>
</evidence>
<dbReference type="Pfam" id="PF01184">
    <property type="entry name" value="Gpr1_Fun34_YaaH"/>
    <property type="match status" value="1"/>
</dbReference>
<dbReference type="EMBL" id="LHPF02000012">
    <property type="protein sequence ID" value="PSC71926.1"/>
    <property type="molecule type" value="Genomic_DNA"/>
</dbReference>
<evidence type="ECO:0000256" key="6">
    <source>
        <dbReference type="SAM" id="Phobius"/>
    </source>
</evidence>
<dbReference type="EMBL" id="LHPF02000012">
    <property type="protein sequence ID" value="PSC72052.1"/>
    <property type="molecule type" value="Genomic_DNA"/>
</dbReference>